<dbReference type="PANTHER" id="PTHR46585">
    <property type="entry name" value="INTEGRASE CORE DOMAIN CONTAINING PROTEIN"/>
    <property type="match status" value="1"/>
</dbReference>
<comment type="caution">
    <text evidence="2">The sequence shown here is derived from an EMBL/GenBank/DDBJ whole genome shotgun (WGS) entry which is preliminary data.</text>
</comment>
<proteinExistence type="predicted"/>
<protein>
    <recommendedName>
        <fullName evidence="1">Integrase catalytic domain-containing protein</fullName>
    </recommendedName>
</protein>
<dbReference type="PROSITE" id="PS50994">
    <property type="entry name" value="INTEGRASE"/>
    <property type="match status" value="1"/>
</dbReference>
<organism evidence="2 3">
    <name type="scientific">Diversispora epigaea</name>
    <dbReference type="NCBI Taxonomy" id="1348612"/>
    <lineage>
        <taxon>Eukaryota</taxon>
        <taxon>Fungi</taxon>
        <taxon>Fungi incertae sedis</taxon>
        <taxon>Mucoromycota</taxon>
        <taxon>Glomeromycotina</taxon>
        <taxon>Glomeromycetes</taxon>
        <taxon>Diversisporales</taxon>
        <taxon>Diversisporaceae</taxon>
        <taxon>Diversispora</taxon>
    </lineage>
</organism>
<dbReference type="InterPro" id="IPR036397">
    <property type="entry name" value="RNaseH_sf"/>
</dbReference>
<dbReference type="AlphaFoldDB" id="A0A397JBU3"/>
<dbReference type="PANTHER" id="PTHR46585:SF1">
    <property type="entry name" value="CHROMO DOMAIN-CONTAINING PROTEIN"/>
    <property type="match status" value="1"/>
</dbReference>
<name>A0A397JBU3_9GLOM</name>
<dbReference type="GO" id="GO:0003676">
    <property type="term" value="F:nucleic acid binding"/>
    <property type="evidence" value="ECO:0007669"/>
    <property type="project" value="InterPro"/>
</dbReference>
<dbReference type="GO" id="GO:0005634">
    <property type="term" value="C:nucleus"/>
    <property type="evidence" value="ECO:0007669"/>
    <property type="project" value="UniProtKB-ARBA"/>
</dbReference>
<dbReference type="InterPro" id="IPR012337">
    <property type="entry name" value="RNaseH-like_sf"/>
</dbReference>
<reference evidence="2 3" key="1">
    <citation type="submission" date="2018-08" db="EMBL/GenBank/DDBJ databases">
        <title>Genome and evolution of the arbuscular mycorrhizal fungus Diversispora epigaea (formerly Glomus versiforme) and its bacterial endosymbionts.</title>
        <authorList>
            <person name="Sun X."/>
            <person name="Fei Z."/>
            <person name="Harrison M."/>
        </authorList>
    </citation>
    <scope>NUCLEOTIDE SEQUENCE [LARGE SCALE GENOMIC DNA]</scope>
    <source>
        <strain evidence="2 3">IT104</strain>
    </source>
</reference>
<dbReference type="Gene3D" id="3.30.420.10">
    <property type="entry name" value="Ribonuclease H-like superfamily/Ribonuclease H"/>
    <property type="match status" value="1"/>
</dbReference>
<accession>A0A397JBU3</accession>
<evidence type="ECO:0000313" key="3">
    <source>
        <dbReference type="Proteomes" id="UP000266861"/>
    </source>
</evidence>
<evidence type="ECO:0000313" key="2">
    <source>
        <dbReference type="EMBL" id="RHZ85481.1"/>
    </source>
</evidence>
<dbReference type="SUPFAM" id="SSF53098">
    <property type="entry name" value="Ribonuclease H-like"/>
    <property type="match status" value="1"/>
</dbReference>
<dbReference type="Proteomes" id="UP000266861">
    <property type="component" value="Unassembled WGS sequence"/>
</dbReference>
<gene>
    <name evidence="2" type="ORF">Glove_65g136</name>
</gene>
<dbReference type="EMBL" id="PQFF01000062">
    <property type="protein sequence ID" value="RHZ85481.1"/>
    <property type="molecule type" value="Genomic_DNA"/>
</dbReference>
<evidence type="ECO:0000259" key="1">
    <source>
        <dbReference type="PROSITE" id="PS50994"/>
    </source>
</evidence>
<dbReference type="OrthoDB" id="6343797at2759"/>
<dbReference type="GO" id="GO:0015074">
    <property type="term" value="P:DNA integration"/>
    <property type="evidence" value="ECO:0007669"/>
    <property type="project" value="InterPro"/>
</dbReference>
<dbReference type="InterPro" id="IPR001584">
    <property type="entry name" value="Integrase_cat-core"/>
</dbReference>
<sequence length="319" mass="37961">MREPVIYIDSQKARELDIIQEWLERQLLHLIHKPRPRYIPCARNKIYKYALTCVDVASRTKWVCPLTERDSGSVAKGFIKLFKFYNFPLTRLETLQTDYGPEFYGKCEELMIKYNVKINRSKSKKRQGIVERFNRTLQEWAFFIQDAVELLLPPIERCRAWVTDYMIWDFGIWDFGIWISNLGGRYITDLTIFLEKLDNTVTRLIDMPPAEARKLKHVYAMSSKPRYGPMGYDEVRLTYSDSVLYLLNPGELEGGRRRVTDMNWSPQIYHIKESLVQKNQPVLYWLEDIDGNRPKRSFVREELMIVRNIEYPPQKILRS</sequence>
<keyword evidence="3" id="KW-1185">Reference proteome</keyword>
<feature type="domain" description="Integrase catalytic" evidence="1">
    <location>
        <begin position="1"/>
        <end position="139"/>
    </location>
</feature>
<dbReference type="STRING" id="1348612.A0A397JBU3"/>